<organism evidence="1 2">
    <name type="scientific">Mycobacterium liflandii (strain 128FXT)</name>
    <dbReference type="NCBI Taxonomy" id="459424"/>
    <lineage>
        <taxon>Bacteria</taxon>
        <taxon>Bacillati</taxon>
        <taxon>Actinomycetota</taxon>
        <taxon>Actinomycetes</taxon>
        <taxon>Mycobacteriales</taxon>
        <taxon>Mycobacteriaceae</taxon>
        <taxon>Mycobacterium</taxon>
        <taxon>Mycobacterium ulcerans group</taxon>
    </lineage>
</organism>
<sequence length="33" mass="3637">MGGATLAGMLANWKWQRYYPTCSRGHVRLLGAA</sequence>
<dbReference type="PATRIC" id="fig|459424.11.peg.4066"/>
<dbReference type="Proteomes" id="UP000011157">
    <property type="component" value="Chromosome"/>
</dbReference>
<evidence type="ECO:0000313" key="2">
    <source>
        <dbReference type="Proteomes" id="UP000011157"/>
    </source>
</evidence>
<proteinExistence type="predicted"/>
<gene>
    <name evidence="1" type="ordered locus">MULP_03947</name>
</gene>
<accession>L7VAS0</accession>
<dbReference type="AlphaFoldDB" id="L7VAS0"/>
<dbReference type="EMBL" id="CP003899">
    <property type="protein sequence ID" value="AGC63558.1"/>
    <property type="molecule type" value="Genomic_DNA"/>
</dbReference>
<dbReference type="KEGG" id="mli:MULP_03947"/>
<protein>
    <submittedName>
        <fullName evidence="1">Uncharacterized protein</fullName>
    </submittedName>
</protein>
<evidence type="ECO:0000313" key="1">
    <source>
        <dbReference type="EMBL" id="AGC63558.1"/>
    </source>
</evidence>
<keyword evidence="2" id="KW-1185">Reference proteome</keyword>
<reference evidence="1 2" key="1">
    <citation type="journal article" date="2013" name="J. Bacteriol.">
        <title>Complete Genome Sequence of the Frog Pathogen Mycobacterium ulcerans Ecovar Liflandii.</title>
        <authorList>
            <person name="Tobias N.J."/>
            <person name="Doig K.D."/>
            <person name="Medema M.H."/>
            <person name="Chen H."/>
            <person name="Haring V."/>
            <person name="Moore R."/>
            <person name="Seemann T."/>
            <person name="Stinear T.P."/>
        </authorList>
    </citation>
    <scope>NUCLEOTIDE SEQUENCE [LARGE SCALE GENOMIC DNA]</scope>
    <source>
        <strain evidence="1 2">128FXT</strain>
    </source>
</reference>
<dbReference type="HOGENOM" id="CLU_3382792_0_0_11"/>
<name>L7VAS0_MYCL1</name>